<dbReference type="Proteomes" id="UP000238385">
    <property type="component" value="Unassembled WGS sequence"/>
</dbReference>
<protein>
    <submittedName>
        <fullName evidence="2">Organic solvent ABC transporter permease</fullName>
    </submittedName>
</protein>
<dbReference type="AlphaFoldDB" id="A0A2T1KGX8"/>
<proteinExistence type="predicted"/>
<comment type="caution">
    <text evidence="2">The sequence shown here is derived from an EMBL/GenBank/DDBJ whole genome shotgun (WGS) entry which is preliminary data.</text>
</comment>
<name>A0A2T1KGX8_9GAMM</name>
<dbReference type="RefSeq" id="WP_106670614.1">
    <property type="nucleotide sequence ID" value="NZ_BMFE01000003.1"/>
</dbReference>
<sequence>MRFAHLTRLCLLFAAAFTLTGCLDSNSSEGDDTRSGQIHYLGVSGLSYQTASQSGTTDGSGQFRYYPGETLALKAGNLPIVDGVPAQEYVTFLEFLPETREPLQSPGVDDEALRDHQLIEQQQLGNITLLNVTRFLMALNWTEIIADDKGIDIRSRVISQLNAALNDPGLPNSIDFTVNQADFTAEDSPANRLLAAICFYPEDDVLCSEPPTEDAISSAPPRPENDEDIDPDVDYSEDLESLRNRILQAVRTLDEADNERARNYLRRELDAISREVGRRYFLADHKANHPASDTGIKTVKIRKIGGDPALGQLEAISKRPQDVVVHSWSWQDADVDYFLAGSAGGESELLINFRPTDTYRWVRKQIRVIID</sequence>
<dbReference type="PROSITE" id="PS51257">
    <property type="entry name" value="PROKAR_LIPOPROTEIN"/>
    <property type="match status" value="1"/>
</dbReference>
<gene>
    <name evidence="2" type="ORF">C7H08_04725</name>
</gene>
<feature type="region of interest" description="Disordered" evidence="1">
    <location>
        <begin position="209"/>
        <end position="231"/>
    </location>
</feature>
<evidence type="ECO:0000313" key="3">
    <source>
        <dbReference type="Proteomes" id="UP000238385"/>
    </source>
</evidence>
<accession>A0A2T1KGX8</accession>
<keyword evidence="3" id="KW-1185">Reference proteome</keyword>
<organism evidence="2 3">
    <name type="scientific">Marinobacter halophilus</name>
    <dbReference type="NCBI Taxonomy" id="1323740"/>
    <lineage>
        <taxon>Bacteria</taxon>
        <taxon>Pseudomonadati</taxon>
        <taxon>Pseudomonadota</taxon>
        <taxon>Gammaproteobacteria</taxon>
        <taxon>Pseudomonadales</taxon>
        <taxon>Marinobacteraceae</taxon>
        <taxon>Marinobacter</taxon>
    </lineage>
</organism>
<dbReference type="EMBL" id="PXNN01000006">
    <property type="protein sequence ID" value="PSF09375.1"/>
    <property type="molecule type" value="Genomic_DNA"/>
</dbReference>
<evidence type="ECO:0000256" key="1">
    <source>
        <dbReference type="SAM" id="MobiDB-lite"/>
    </source>
</evidence>
<dbReference type="OrthoDB" id="5592990at2"/>
<evidence type="ECO:0000313" key="2">
    <source>
        <dbReference type="EMBL" id="PSF09375.1"/>
    </source>
</evidence>
<reference evidence="2 3" key="1">
    <citation type="submission" date="2018-03" db="EMBL/GenBank/DDBJ databases">
        <title>Marinobacter brunus sp. nov., a marine bacterium of Gamma-proteobacteria isolated from the surface seawater of the South China Sea.</title>
        <authorList>
            <person name="Cheng H."/>
            <person name="Wu Y.-H."/>
            <person name="Xamxidin M."/>
            <person name="Xu X.-W."/>
        </authorList>
    </citation>
    <scope>NUCLEOTIDE SEQUENCE [LARGE SCALE GENOMIC DNA]</scope>
    <source>
        <strain evidence="2 3">JCM 30472</strain>
    </source>
</reference>